<evidence type="ECO:0000313" key="2">
    <source>
        <dbReference type="EMBL" id="RYU91734.1"/>
    </source>
</evidence>
<dbReference type="Pfam" id="PF04965">
    <property type="entry name" value="GPW_gp25"/>
    <property type="match status" value="1"/>
</dbReference>
<gene>
    <name evidence="2" type="ORF">EWM62_06835</name>
</gene>
<evidence type="ECO:0000313" key="3">
    <source>
        <dbReference type="Proteomes" id="UP000293331"/>
    </source>
</evidence>
<dbReference type="Proteomes" id="UP000293331">
    <property type="component" value="Unassembled WGS sequence"/>
</dbReference>
<keyword evidence="3" id="KW-1185">Reference proteome</keyword>
<dbReference type="EMBL" id="SEWG01000002">
    <property type="protein sequence ID" value="RYU91734.1"/>
    <property type="molecule type" value="Genomic_DNA"/>
</dbReference>
<comment type="caution">
    <text evidence="2">The sequence shown here is derived from an EMBL/GenBank/DDBJ whole genome shotgun (WGS) entry which is preliminary data.</text>
</comment>
<dbReference type="InterPro" id="IPR007048">
    <property type="entry name" value="IraD/Gp25-like"/>
</dbReference>
<sequence length="138" mass="15786">MVIKEKNFLGSGWSFPVCFSADTCQVSLTAYEANINESIRLILFTTTGERNMEPQFGSGLQKFFFRKIDETLKGELINTIKMSLLLNEPRIKVSGVDVEFTDMLNGMLEIIIDYTYIQTNTRHNHTFPFSIMEGTNLK</sequence>
<organism evidence="2 3">
    <name type="scientific">Mucilaginibacter terrigena</name>
    <dbReference type="NCBI Taxonomy" id="2492395"/>
    <lineage>
        <taxon>Bacteria</taxon>
        <taxon>Pseudomonadati</taxon>
        <taxon>Bacteroidota</taxon>
        <taxon>Sphingobacteriia</taxon>
        <taxon>Sphingobacteriales</taxon>
        <taxon>Sphingobacteriaceae</taxon>
        <taxon>Mucilaginibacter</taxon>
    </lineage>
</organism>
<accession>A0A4Q5LQN2</accession>
<dbReference type="Gene3D" id="3.10.450.40">
    <property type="match status" value="1"/>
</dbReference>
<feature type="domain" description="IraD/Gp25-like" evidence="1">
    <location>
        <begin position="31"/>
        <end position="120"/>
    </location>
</feature>
<dbReference type="AlphaFoldDB" id="A0A4Q5LQN2"/>
<protein>
    <submittedName>
        <fullName evidence="2">Phage tail protein</fullName>
    </submittedName>
</protein>
<evidence type="ECO:0000259" key="1">
    <source>
        <dbReference type="Pfam" id="PF04965"/>
    </source>
</evidence>
<proteinExistence type="predicted"/>
<name>A0A4Q5LQN2_9SPHI</name>
<dbReference type="OrthoDB" id="9802846at2"/>
<reference evidence="2 3" key="1">
    <citation type="submission" date="2019-02" db="EMBL/GenBank/DDBJ databases">
        <title>Bacterial novel species Mucilaginibacter sp. 17JY9-4 isolated from soil.</title>
        <authorList>
            <person name="Jung H.-Y."/>
        </authorList>
    </citation>
    <scope>NUCLEOTIDE SEQUENCE [LARGE SCALE GENOMIC DNA]</scope>
    <source>
        <strain evidence="2 3">17JY9-4</strain>
    </source>
</reference>
<dbReference type="SUPFAM" id="SSF160719">
    <property type="entry name" value="gpW/gp25-like"/>
    <property type="match status" value="1"/>
</dbReference>